<keyword evidence="3" id="KW-1185">Reference proteome</keyword>
<dbReference type="Proteomes" id="UP001066276">
    <property type="component" value="Chromosome 6"/>
</dbReference>
<dbReference type="InterPro" id="IPR001902">
    <property type="entry name" value="SLC26A/SulP_fam"/>
</dbReference>
<dbReference type="Gene3D" id="3.30.750.24">
    <property type="entry name" value="STAS domain"/>
    <property type="match status" value="1"/>
</dbReference>
<protein>
    <submittedName>
        <fullName evidence="2">Uncharacterized protein</fullName>
    </submittedName>
</protein>
<evidence type="ECO:0000313" key="2">
    <source>
        <dbReference type="EMBL" id="KAJ1138978.1"/>
    </source>
</evidence>
<dbReference type="GO" id="GO:0055085">
    <property type="term" value="P:transmembrane transport"/>
    <property type="evidence" value="ECO:0007669"/>
    <property type="project" value="InterPro"/>
</dbReference>
<dbReference type="PANTHER" id="PTHR11814">
    <property type="entry name" value="SULFATE TRANSPORTER"/>
    <property type="match status" value="1"/>
</dbReference>
<keyword evidence="1" id="KW-1133">Transmembrane helix</keyword>
<dbReference type="AlphaFoldDB" id="A0AAV7QKG7"/>
<accession>A0AAV7QKG7</accession>
<keyword evidence="1" id="KW-0472">Membrane</keyword>
<keyword evidence="1" id="KW-0812">Transmembrane</keyword>
<name>A0AAV7QKG7_PLEWA</name>
<reference evidence="2" key="1">
    <citation type="journal article" date="2022" name="bioRxiv">
        <title>Sequencing and chromosome-scale assembly of the giantPleurodeles waltlgenome.</title>
        <authorList>
            <person name="Brown T."/>
            <person name="Elewa A."/>
            <person name="Iarovenko S."/>
            <person name="Subramanian E."/>
            <person name="Araus A.J."/>
            <person name="Petzold A."/>
            <person name="Susuki M."/>
            <person name="Suzuki K.-i.T."/>
            <person name="Hayashi T."/>
            <person name="Toyoda A."/>
            <person name="Oliveira C."/>
            <person name="Osipova E."/>
            <person name="Leigh N.D."/>
            <person name="Simon A."/>
            <person name="Yun M.H."/>
        </authorList>
    </citation>
    <scope>NUCLEOTIDE SEQUENCE</scope>
    <source>
        <strain evidence="2">20211129_DDA</strain>
        <tissue evidence="2">Liver</tissue>
    </source>
</reference>
<sequence>MCAHTGFLCHDLVPSSNEVQSIWIVTFVSCILCGMAFGLAIALLFSILTICIRTHSTKIQLIGQIPETNIYRNFLEYPETLEVTGVKIFQCCSSIYFANMRAFLEHLVKMAGLDPEVSEARRLQTSVKRNEADRSESETKCALMDYCTLCIQSQIYHTGCTMYWRTPSTSGKGQQRVSGCMAVCFYYRDG</sequence>
<dbReference type="EMBL" id="JANPWB010000010">
    <property type="protein sequence ID" value="KAJ1138978.1"/>
    <property type="molecule type" value="Genomic_DNA"/>
</dbReference>
<evidence type="ECO:0000313" key="3">
    <source>
        <dbReference type="Proteomes" id="UP001066276"/>
    </source>
</evidence>
<organism evidence="2 3">
    <name type="scientific">Pleurodeles waltl</name>
    <name type="common">Iberian ribbed newt</name>
    <dbReference type="NCBI Taxonomy" id="8319"/>
    <lineage>
        <taxon>Eukaryota</taxon>
        <taxon>Metazoa</taxon>
        <taxon>Chordata</taxon>
        <taxon>Craniata</taxon>
        <taxon>Vertebrata</taxon>
        <taxon>Euteleostomi</taxon>
        <taxon>Amphibia</taxon>
        <taxon>Batrachia</taxon>
        <taxon>Caudata</taxon>
        <taxon>Salamandroidea</taxon>
        <taxon>Salamandridae</taxon>
        <taxon>Pleurodelinae</taxon>
        <taxon>Pleurodeles</taxon>
    </lineage>
</organism>
<dbReference type="GO" id="GO:0016020">
    <property type="term" value="C:membrane"/>
    <property type="evidence" value="ECO:0007669"/>
    <property type="project" value="InterPro"/>
</dbReference>
<evidence type="ECO:0000256" key="1">
    <source>
        <dbReference type="SAM" id="Phobius"/>
    </source>
</evidence>
<proteinExistence type="predicted"/>
<feature type="transmembrane region" description="Helical" evidence="1">
    <location>
        <begin position="22"/>
        <end position="52"/>
    </location>
</feature>
<gene>
    <name evidence="2" type="ORF">NDU88_005357</name>
</gene>
<comment type="caution">
    <text evidence="2">The sequence shown here is derived from an EMBL/GenBank/DDBJ whole genome shotgun (WGS) entry which is preliminary data.</text>
</comment>
<dbReference type="InterPro" id="IPR036513">
    <property type="entry name" value="STAS_dom_sf"/>
</dbReference>